<evidence type="ECO:0000256" key="1">
    <source>
        <dbReference type="ARBA" id="ARBA00022490"/>
    </source>
</evidence>
<dbReference type="HAMAP" id="MF_00336">
    <property type="entry name" value="BioD"/>
    <property type="match status" value="1"/>
</dbReference>
<feature type="binding site" evidence="9">
    <location>
        <position position="114"/>
    </location>
    <ligand>
        <name>Mg(2+)</name>
        <dbReference type="ChEBI" id="CHEBI:18420"/>
    </ligand>
</feature>
<evidence type="ECO:0000256" key="4">
    <source>
        <dbReference type="ARBA" id="ARBA00022741"/>
    </source>
</evidence>
<keyword evidence="7 9" id="KW-0460">Magnesium</keyword>
<keyword evidence="11" id="KW-1185">Reference proteome</keyword>
<dbReference type="EMBL" id="CP002452">
    <property type="protein sequence ID" value="ADV45555.1"/>
    <property type="molecule type" value="Genomic_DNA"/>
</dbReference>
<comment type="caution">
    <text evidence="9">Lacks conserved residue(s) required for the propagation of feature annotation.</text>
</comment>
<comment type="function">
    <text evidence="9">Catalyzes a mechanistically unusual reaction, the ATP-dependent insertion of CO2 between the N7 and N8 nitrogen atoms of 7,8-diaminopelargonic acid (DAPA, also called 7,8-diammoniononanoate) to form a ureido ring.</text>
</comment>
<feature type="binding site" evidence="9">
    <location>
        <begin position="114"/>
        <end position="117"/>
    </location>
    <ligand>
        <name>ATP</name>
        <dbReference type="ChEBI" id="CHEBI:30616"/>
    </ligand>
</feature>
<dbReference type="Proteomes" id="UP000008633">
    <property type="component" value="Chromosome"/>
</dbReference>
<dbReference type="NCBIfam" id="TIGR00347">
    <property type="entry name" value="bioD"/>
    <property type="match status" value="1"/>
</dbReference>
<dbReference type="GO" id="GO:0009102">
    <property type="term" value="P:biotin biosynthetic process"/>
    <property type="evidence" value="ECO:0007669"/>
    <property type="project" value="UniProtKB-UniRule"/>
</dbReference>
<evidence type="ECO:0000256" key="8">
    <source>
        <dbReference type="ARBA" id="ARBA00047386"/>
    </source>
</evidence>
<dbReference type="CDD" id="cd03109">
    <property type="entry name" value="DTBS"/>
    <property type="match status" value="1"/>
</dbReference>
<evidence type="ECO:0000256" key="9">
    <source>
        <dbReference type="HAMAP-Rule" id="MF_00336"/>
    </source>
</evidence>
<evidence type="ECO:0000313" key="10">
    <source>
        <dbReference type="EMBL" id="ADV45555.1"/>
    </source>
</evidence>
<sequence>MPRIFITATGTGVGKTYASCRIIEALGARGIRVGACKPVETGVTSVPADAAALLQCVQRFNPAFAPLSPEDLCAYTFPLPAAPFCADTERIISLETLFEKIRHLESLCDLLVIEGAGGLMVPITRDYAMVDLARDLEAPVLLVSSSELGGINPTLLSLELLRNRRLPHDWCVNLYRDSDSFVSVTRPYYDAAHPGWWSLQEGLDRYLEKILDRIGKPDSGQIG</sequence>
<evidence type="ECO:0000256" key="6">
    <source>
        <dbReference type="ARBA" id="ARBA00022840"/>
    </source>
</evidence>
<dbReference type="UniPathway" id="UPA00078">
    <property type="reaction ID" value="UER00161"/>
</dbReference>
<dbReference type="STRING" id="749222.Nitsa_0284"/>
<evidence type="ECO:0000256" key="5">
    <source>
        <dbReference type="ARBA" id="ARBA00022756"/>
    </source>
</evidence>
<keyword evidence="3 9" id="KW-0479">Metal-binding</keyword>
<dbReference type="KEGG" id="nsa:Nitsa_0284"/>
<evidence type="ECO:0000256" key="7">
    <source>
        <dbReference type="ARBA" id="ARBA00022842"/>
    </source>
</evidence>
<feature type="binding site" evidence="9">
    <location>
        <begin position="12"/>
        <end position="17"/>
    </location>
    <ligand>
        <name>ATP</name>
        <dbReference type="ChEBI" id="CHEBI:30616"/>
    </ligand>
</feature>
<feature type="active site" evidence="9">
    <location>
        <position position="37"/>
    </location>
</feature>
<dbReference type="InterPro" id="IPR004472">
    <property type="entry name" value="DTB_synth_BioD"/>
</dbReference>
<dbReference type="Pfam" id="PF13500">
    <property type="entry name" value="AAA_26"/>
    <property type="match status" value="1"/>
</dbReference>
<feature type="binding site" evidence="9">
    <location>
        <position position="49"/>
    </location>
    <ligand>
        <name>Mg(2+)</name>
        <dbReference type="ChEBI" id="CHEBI:18420"/>
    </ligand>
</feature>
<evidence type="ECO:0000256" key="3">
    <source>
        <dbReference type="ARBA" id="ARBA00022723"/>
    </source>
</evidence>
<dbReference type="Gene3D" id="3.40.50.300">
    <property type="entry name" value="P-loop containing nucleotide triphosphate hydrolases"/>
    <property type="match status" value="1"/>
</dbReference>
<organism evidence="10 11">
    <name type="scientific">Nitratifractor salsuginis (strain DSM 16511 / JCM 12458 / E9I37-1)</name>
    <dbReference type="NCBI Taxonomy" id="749222"/>
    <lineage>
        <taxon>Bacteria</taxon>
        <taxon>Pseudomonadati</taxon>
        <taxon>Campylobacterota</taxon>
        <taxon>Epsilonproteobacteria</taxon>
        <taxon>Campylobacterales</taxon>
        <taxon>Sulfurovaceae</taxon>
        <taxon>Nitratifractor</taxon>
    </lineage>
</organism>
<evidence type="ECO:0000256" key="2">
    <source>
        <dbReference type="ARBA" id="ARBA00022598"/>
    </source>
</evidence>
<dbReference type="GO" id="GO:0000287">
    <property type="term" value="F:magnesium ion binding"/>
    <property type="evidence" value="ECO:0007669"/>
    <property type="project" value="UniProtKB-UniRule"/>
</dbReference>
<gene>
    <name evidence="9" type="primary">bioD</name>
    <name evidence="10" type="ordered locus">Nitsa_0284</name>
</gene>
<accession>E6WZH5</accession>
<comment type="pathway">
    <text evidence="9">Cofactor biosynthesis; biotin biosynthesis; biotin from 7,8-diaminononanoate: step 1/2.</text>
</comment>
<dbReference type="GO" id="GO:0004141">
    <property type="term" value="F:dethiobiotin synthase activity"/>
    <property type="evidence" value="ECO:0007669"/>
    <property type="project" value="UniProtKB-UniRule"/>
</dbReference>
<reference evidence="10 11" key="1">
    <citation type="journal article" date="2011" name="Stand. Genomic Sci.">
        <title>Complete genome sequence of Nitratifractor salsuginis type strain (E9I37-1).</title>
        <authorList>
            <person name="Anderson I."/>
            <person name="Sikorski J."/>
            <person name="Zeytun A."/>
            <person name="Nolan M."/>
            <person name="Lapidus A."/>
            <person name="Lucas S."/>
            <person name="Hammon N."/>
            <person name="Deshpande S."/>
            <person name="Cheng J.F."/>
            <person name="Tapia R."/>
            <person name="Han C."/>
            <person name="Goodwin L."/>
            <person name="Pitluck S."/>
            <person name="Liolios K."/>
            <person name="Pagani I."/>
            <person name="Ivanova N."/>
            <person name="Huntemann M."/>
            <person name="Mavromatis K."/>
            <person name="Ovchinikova G."/>
            <person name="Pati A."/>
            <person name="Chen A."/>
            <person name="Palaniappan K."/>
            <person name="Land M."/>
            <person name="Hauser L."/>
            <person name="Brambilla E.M."/>
            <person name="Ngatchou-Djao O.D."/>
            <person name="Rohde M."/>
            <person name="Tindall B.J."/>
            <person name="Goker M."/>
            <person name="Detter J.C."/>
            <person name="Woyke T."/>
            <person name="Bristow J."/>
            <person name="Eisen J.A."/>
            <person name="Markowitz V."/>
            <person name="Hugenholtz P."/>
            <person name="Klenk H.P."/>
            <person name="Kyrpides N.C."/>
        </authorList>
    </citation>
    <scope>NUCLEOTIDE SEQUENCE [LARGE SCALE GENOMIC DNA]</scope>
    <source>
        <strain evidence="11">DSM 16511 / JCM 12458 / E9I37-1</strain>
    </source>
</reference>
<feature type="binding site" evidence="9">
    <location>
        <position position="41"/>
    </location>
    <ligand>
        <name>substrate</name>
    </ligand>
</feature>
<comment type="cofactor">
    <cofactor evidence="9">
        <name>Mg(2+)</name>
        <dbReference type="ChEBI" id="CHEBI:18420"/>
    </cofactor>
</comment>
<comment type="subunit">
    <text evidence="9">Homodimer.</text>
</comment>
<keyword evidence="6 9" id="KW-0067">ATP-binding</keyword>
<dbReference type="PANTHER" id="PTHR43210">
    <property type="entry name" value="DETHIOBIOTIN SYNTHETASE"/>
    <property type="match status" value="1"/>
</dbReference>
<keyword evidence="1 9" id="KW-0963">Cytoplasm</keyword>
<feature type="binding site" evidence="9">
    <location>
        <position position="49"/>
    </location>
    <ligand>
        <name>ATP</name>
        <dbReference type="ChEBI" id="CHEBI:30616"/>
    </ligand>
</feature>
<protein>
    <recommendedName>
        <fullName evidence="9">ATP-dependent dethiobiotin synthetase BioD</fullName>
        <ecNumber evidence="9">6.3.3.3</ecNumber>
    </recommendedName>
    <alternativeName>
        <fullName evidence="9">DTB synthetase</fullName>
        <shortName evidence="9">DTBS</shortName>
    </alternativeName>
    <alternativeName>
        <fullName evidence="9">Dethiobiotin synthase</fullName>
    </alternativeName>
</protein>
<name>E6WZH5_NITSE</name>
<comment type="subcellular location">
    <subcellularLocation>
        <location evidence="9">Cytoplasm</location>
    </subcellularLocation>
</comment>
<keyword evidence="5 9" id="KW-0093">Biotin biosynthesis</keyword>
<comment type="catalytic activity">
    <reaction evidence="9">
        <text>(7R,8S)-7,8-diammoniononanoate + CO2 + ATP = (4R,5S)-dethiobiotin + ADP + phosphate + 3 H(+)</text>
        <dbReference type="Rhea" id="RHEA:15805"/>
        <dbReference type="ChEBI" id="CHEBI:15378"/>
        <dbReference type="ChEBI" id="CHEBI:16526"/>
        <dbReference type="ChEBI" id="CHEBI:30616"/>
        <dbReference type="ChEBI" id="CHEBI:43474"/>
        <dbReference type="ChEBI" id="CHEBI:149469"/>
        <dbReference type="ChEBI" id="CHEBI:149473"/>
        <dbReference type="ChEBI" id="CHEBI:456216"/>
        <dbReference type="EC" id="6.3.3.3"/>
    </reaction>
</comment>
<dbReference type="GO" id="GO:0005524">
    <property type="term" value="F:ATP binding"/>
    <property type="evidence" value="ECO:0007669"/>
    <property type="project" value="UniProtKB-UniRule"/>
</dbReference>
<dbReference type="eggNOG" id="COG0132">
    <property type="taxonomic scope" value="Bacteria"/>
</dbReference>
<comment type="similarity">
    <text evidence="9">Belongs to the dethiobiotin synthetase family.</text>
</comment>
<comment type="catalytic activity">
    <reaction evidence="8">
        <text>(7R,8S)-8-amino-7-(carboxyamino)nonanoate + ATP = (4R,5S)-dethiobiotin + ADP + phosphate + H(+)</text>
        <dbReference type="Rhea" id="RHEA:63684"/>
        <dbReference type="ChEBI" id="CHEBI:15378"/>
        <dbReference type="ChEBI" id="CHEBI:30616"/>
        <dbReference type="ChEBI" id="CHEBI:43474"/>
        <dbReference type="ChEBI" id="CHEBI:149470"/>
        <dbReference type="ChEBI" id="CHEBI:149473"/>
        <dbReference type="ChEBI" id="CHEBI:456216"/>
    </reaction>
</comment>
<keyword evidence="2 9" id="KW-0436">Ligase</keyword>
<proteinExistence type="inferred from homology"/>
<dbReference type="HOGENOM" id="CLU_072551_3_2_7"/>
<dbReference type="EC" id="6.3.3.3" evidence="9"/>
<dbReference type="SUPFAM" id="SSF52540">
    <property type="entry name" value="P-loop containing nucleoside triphosphate hydrolases"/>
    <property type="match status" value="1"/>
</dbReference>
<dbReference type="PANTHER" id="PTHR43210:SF2">
    <property type="entry name" value="ATP-DEPENDENT DETHIOBIOTIN SYNTHETASE BIOD 2"/>
    <property type="match status" value="1"/>
</dbReference>
<dbReference type="AlphaFoldDB" id="E6WZH5"/>
<dbReference type="InterPro" id="IPR027417">
    <property type="entry name" value="P-loop_NTPase"/>
</dbReference>
<feature type="binding site" evidence="9">
    <location>
        <position position="16"/>
    </location>
    <ligand>
        <name>Mg(2+)</name>
        <dbReference type="ChEBI" id="CHEBI:18420"/>
    </ligand>
</feature>
<evidence type="ECO:0000313" key="11">
    <source>
        <dbReference type="Proteomes" id="UP000008633"/>
    </source>
</evidence>
<keyword evidence="4 9" id="KW-0547">Nucleotide-binding</keyword>
<reference evidence="11" key="2">
    <citation type="submission" date="2011-01" db="EMBL/GenBank/DDBJ databases">
        <title>The complete genome of Nitratifractor salsuginis DSM 16511.</title>
        <authorList>
            <consortium name="US DOE Joint Genome Institute (JGI-PGF)"/>
            <person name="Lucas S."/>
            <person name="Copeland A."/>
            <person name="Lapidus A."/>
            <person name="Bruce D."/>
            <person name="Goodwin L."/>
            <person name="Pitluck S."/>
            <person name="Kyrpides N."/>
            <person name="Mavromatis K."/>
            <person name="Ivanova N."/>
            <person name="Mikhailova N."/>
            <person name="Zeytun A."/>
            <person name="Detter J.C."/>
            <person name="Tapia R."/>
            <person name="Han C."/>
            <person name="Land M."/>
            <person name="Hauser L."/>
            <person name="Markowitz V."/>
            <person name="Cheng J.-F."/>
            <person name="Hugenholtz P."/>
            <person name="Woyke T."/>
            <person name="Wu D."/>
            <person name="Tindall B."/>
            <person name="Schuetze A."/>
            <person name="Brambilla E."/>
            <person name="Klenk H.-P."/>
            <person name="Eisen J.A."/>
        </authorList>
    </citation>
    <scope>NUCLEOTIDE SEQUENCE [LARGE SCALE GENOMIC DNA]</scope>
    <source>
        <strain evidence="11">DSM 16511 / JCM 12458 / E9I37-1</strain>
    </source>
</reference>
<dbReference type="GO" id="GO:0005829">
    <property type="term" value="C:cytosol"/>
    <property type="evidence" value="ECO:0007669"/>
    <property type="project" value="TreeGrafter"/>
</dbReference>